<dbReference type="EMBL" id="QGKX02000095">
    <property type="protein sequence ID" value="KAF3573767.1"/>
    <property type="molecule type" value="Genomic_DNA"/>
</dbReference>
<dbReference type="Pfam" id="PF14392">
    <property type="entry name" value="zf-CCHC_4"/>
    <property type="match status" value="1"/>
</dbReference>
<feature type="compositionally biased region" description="Polar residues" evidence="1">
    <location>
        <begin position="98"/>
        <end position="113"/>
    </location>
</feature>
<evidence type="ECO:0000313" key="3">
    <source>
        <dbReference type="EMBL" id="KAF3573767.1"/>
    </source>
</evidence>
<feature type="compositionally biased region" description="Basic and acidic residues" evidence="1">
    <location>
        <begin position="117"/>
        <end position="149"/>
    </location>
</feature>
<sequence length="321" mass="36663">MIYKIGQDLGTLEDYHISKTSAKMQVSVDGLKPLIKEAIVEFGSGEELTITLTYEGLENHCSVCNQLDHVTKHCPFQLHRRNYATEAPSRDMSGNKYPHTSSVSYGNQAQHNPVHSEPSRSHHSHTDFSNRVDRHGRPFGNNREHEGYRPRQPLPRPRSPARHTRDYRHSRGSPSGRDPILQWRECRTAEASPSRESNAIAKEEHRGQSPTRALEQQPLERNLALCDFPAPPRIPTTEEVMTELQKATYQYTKCADPIESEARQLQTALEVLDLLYQLSHKRQEHCSSYRCCWSRLHSKASITNPTISTQTWLPPCLSDHS</sequence>
<evidence type="ECO:0000313" key="4">
    <source>
        <dbReference type="Proteomes" id="UP000712600"/>
    </source>
</evidence>
<proteinExistence type="predicted"/>
<feature type="region of interest" description="Disordered" evidence="1">
    <location>
        <begin position="85"/>
        <end position="217"/>
    </location>
</feature>
<reference evidence="3" key="1">
    <citation type="submission" date="2019-12" db="EMBL/GenBank/DDBJ databases">
        <title>Genome sequencing and annotation of Brassica cretica.</title>
        <authorList>
            <person name="Studholme D.J."/>
            <person name="Sarris P."/>
        </authorList>
    </citation>
    <scope>NUCLEOTIDE SEQUENCE</scope>
    <source>
        <strain evidence="3">PFS-109/04</strain>
        <tissue evidence="3">Leaf</tissue>
    </source>
</reference>
<feature type="domain" description="Zinc knuckle CX2CX4HX4C" evidence="2">
    <location>
        <begin position="29"/>
        <end position="76"/>
    </location>
</feature>
<accession>A0A8S9RNH4</accession>
<evidence type="ECO:0000256" key="1">
    <source>
        <dbReference type="SAM" id="MobiDB-lite"/>
    </source>
</evidence>
<protein>
    <recommendedName>
        <fullName evidence="2">Zinc knuckle CX2CX4HX4C domain-containing protein</fullName>
    </recommendedName>
</protein>
<organism evidence="3 4">
    <name type="scientific">Brassica cretica</name>
    <name type="common">Mustard</name>
    <dbReference type="NCBI Taxonomy" id="69181"/>
    <lineage>
        <taxon>Eukaryota</taxon>
        <taxon>Viridiplantae</taxon>
        <taxon>Streptophyta</taxon>
        <taxon>Embryophyta</taxon>
        <taxon>Tracheophyta</taxon>
        <taxon>Spermatophyta</taxon>
        <taxon>Magnoliopsida</taxon>
        <taxon>eudicotyledons</taxon>
        <taxon>Gunneridae</taxon>
        <taxon>Pentapetalae</taxon>
        <taxon>rosids</taxon>
        <taxon>malvids</taxon>
        <taxon>Brassicales</taxon>
        <taxon>Brassicaceae</taxon>
        <taxon>Brassiceae</taxon>
        <taxon>Brassica</taxon>
    </lineage>
</organism>
<dbReference type="AlphaFoldDB" id="A0A8S9RNH4"/>
<gene>
    <name evidence="3" type="ORF">F2Q69_00063311</name>
</gene>
<dbReference type="InterPro" id="IPR025836">
    <property type="entry name" value="Zn_knuckle_CX2CX4HX4C"/>
</dbReference>
<name>A0A8S9RNH4_BRACR</name>
<dbReference type="Proteomes" id="UP000712600">
    <property type="component" value="Unassembled WGS sequence"/>
</dbReference>
<comment type="caution">
    <text evidence="3">The sequence shown here is derived from an EMBL/GenBank/DDBJ whole genome shotgun (WGS) entry which is preliminary data.</text>
</comment>
<evidence type="ECO:0000259" key="2">
    <source>
        <dbReference type="Pfam" id="PF14392"/>
    </source>
</evidence>